<feature type="non-terminal residue" evidence="1">
    <location>
        <position position="1"/>
    </location>
</feature>
<dbReference type="AlphaFoldDB" id="A0A0F8Z3M6"/>
<gene>
    <name evidence="1" type="ORF">LCGC14_3082190</name>
</gene>
<dbReference type="EMBL" id="LAZR01065867">
    <property type="protein sequence ID" value="KKK54686.1"/>
    <property type="molecule type" value="Genomic_DNA"/>
</dbReference>
<comment type="caution">
    <text evidence="1">The sequence shown here is derived from an EMBL/GenBank/DDBJ whole genome shotgun (WGS) entry which is preliminary data.</text>
</comment>
<proteinExistence type="predicted"/>
<organism evidence="1">
    <name type="scientific">marine sediment metagenome</name>
    <dbReference type="NCBI Taxonomy" id="412755"/>
    <lineage>
        <taxon>unclassified sequences</taxon>
        <taxon>metagenomes</taxon>
        <taxon>ecological metagenomes</taxon>
    </lineage>
</organism>
<evidence type="ECO:0000313" key="1">
    <source>
        <dbReference type="EMBL" id="KKK54686.1"/>
    </source>
</evidence>
<sequence length="75" mass="8430">IEFKYSECKVMSERESKRFPHVELILKSPCGHFAEVLVSSHDSEVGKSNIVRGEYDGLLIDEDVALSLAKLAKSY</sequence>
<accession>A0A0F8Z3M6</accession>
<name>A0A0F8Z3M6_9ZZZZ</name>
<reference evidence="1" key="1">
    <citation type="journal article" date="2015" name="Nature">
        <title>Complex archaea that bridge the gap between prokaryotes and eukaryotes.</title>
        <authorList>
            <person name="Spang A."/>
            <person name="Saw J.H."/>
            <person name="Jorgensen S.L."/>
            <person name="Zaremba-Niedzwiedzka K."/>
            <person name="Martijn J."/>
            <person name="Lind A.E."/>
            <person name="van Eijk R."/>
            <person name="Schleper C."/>
            <person name="Guy L."/>
            <person name="Ettema T.J."/>
        </authorList>
    </citation>
    <scope>NUCLEOTIDE SEQUENCE</scope>
</reference>
<protein>
    <submittedName>
        <fullName evidence="1">Uncharacterized protein</fullName>
    </submittedName>
</protein>